<evidence type="ECO:0000256" key="1">
    <source>
        <dbReference type="SAM" id="MobiDB-lite"/>
    </source>
</evidence>
<sequence>MKPASKVRRIITASAKWLSLAQVTANGSPVRPRRSVVATSARIGVMIRVTTASMMGGRVSRAMTIFGSPMRRSGAAARTNISRWKTKTSRDTE</sequence>
<dbReference type="AlphaFoldDB" id="A0A6J7AG44"/>
<name>A0A6J7AG44_9ZZZZ</name>
<dbReference type="EMBL" id="CAFABE010000066">
    <property type="protein sequence ID" value="CAB4831894.1"/>
    <property type="molecule type" value="Genomic_DNA"/>
</dbReference>
<organism evidence="2">
    <name type="scientific">freshwater metagenome</name>
    <dbReference type="NCBI Taxonomy" id="449393"/>
    <lineage>
        <taxon>unclassified sequences</taxon>
        <taxon>metagenomes</taxon>
        <taxon>ecological metagenomes</taxon>
    </lineage>
</organism>
<reference evidence="2" key="1">
    <citation type="submission" date="2020-05" db="EMBL/GenBank/DDBJ databases">
        <authorList>
            <person name="Chiriac C."/>
            <person name="Salcher M."/>
            <person name="Ghai R."/>
            <person name="Kavagutti S V."/>
        </authorList>
    </citation>
    <scope>NUCLEOTIDE SEQUENCE</scope>
</reference>
<feature type="region of interest" description="Disordered" evidence="1">
    <location>
        <begin position="74"/>
        <end position="93"/>
    </location>
</feature>
<accession>A0A6J7AG44</accession>
<protein>
    <submittedName>
        <fullName evidence="2">Unannotated protein</fullName>
    </submittedName>
</protein>
<gene>
    <name evidence="2" type="ORF">UFOPK3164_01279</name>
</gene>
<proteinExistence type="predicted"/>
<evidence type="ECO:0000313" key="2">
    <source>
        <dbReference type="EMBL" id="CAB4831894.1"/>
    </source>
</evidence>